<proteinExistence type="inferred from homology"/>
<dbReference type="InterPro" id="IPR023696">
    <property type="entry name" value="Ureohydrolase_dom_sf"/>
</dbReference>
<dbReference type="GO" id="GO:0046872">
    <property type="term" value="F:metal ion binding"/>
    <property type="evidence" value="ECO:0007669"/>
    <property type="project" value="InterPro"/>
</dbReference>
<evidence type="ECO:0000313" key="3">
    <source>
        <dbReference type="Proteomes" id="UP000032544"/>
    </source>
</evidence>
<comment type="caution">
    <text evidence="2">The sequence shown here is derived from an EMBL/GenBank/DDBJ whole genome shotgun (WGS) entry which is preliminary data.</text>
</comment>
<dbReference type="Proteomes" id="UP000032544">
    <property type="component" value="Unassembled WGS sequence"/>
</dbReference>
<gene>
    <name evidence="2" type="ORF">LH29_00385</name>
</gene>
<dbReference type="STRING" id="1544798.LH29_00385"/>
<organism evidence="2 3">
    <name type="scientific">Draconibacterium sediminis</name>
    <dbReference type="NCBI Taxonomy" id="1544798"/>
    <lineage>
        <taxon>Bacteria</taxon>
        <taxon>Pseudomonadati</taxon>
        <taxon>Bacteroidota</taxon>
        <taxon>Bacteroidia</taxon>
        <taxon>Marinilabiliales</taxon>
        <taxon>Prolixibacteraceae</taxon>
        <taxon>Draconibacterium</taxon>
    </lineage>
</organism>
<evidence type="ECO:0008006" key="4">
    <source>
        <dbReference type="Google" id="ProtNLM"/>
    </source>
</evidence>
<dbReference type="Pfam" id="PF00491">
    <property type="entry name" value="Arginase"/>
    <property type="match status" value="1"/>
</dbReference>
<protein>
    <recommendedName>
        <fullName evidence="4">Arginase</fullName>
    </recommendedName>
</protein>
<accession>A0A0D8JDW3</accession>
<dbReference type="EMBL" id="JRHC01000001">
    <property type="protein sequence ID" value="KJF44038.1"/>
    <property type="molecule type" value="Genomic_DNA"/>
</dbReference>
<dbReference type="SUPFAM" id="SSF52768">
    <property type="entry name" value="Arginase/deacetylase"/>
    <property type="match status" value="1"/>
</dbReference>
<keyword evidence="3" id="KW-1185">Reference proteome</keyword>
<dbReference type="InterPro" id="IPR006035">
    <property type="entry name" value="Ureohydrolase"/>
</dbReference>
<evidence type="ECO:0000313" key="2">
    <source>
        <dbReference type="EMBL" id="KJF44038.1"/>
    </source>
</evidence>
<sequence length="392" mass="44255">MPLFLKAKKMNLFPYFDAVDFSQYVDDVPFAWKYSMGATIEKNTVKLQEGRLKNIELAIVGVPFNSKHDDFKRTATPDKLRKAFYGLAGVGKLNIIDLGNLKASTSHKGNYLALRDVVDYLSELDIVTIVFGGSQDYSYGICQAFQSNPFFSFSTIDAFLDVKKGVESLSSTNYLSQVFKALPDLFQFNLLAYQSHYVPDVYFEKTKGIGVHLRLGKLRDNIADAEPVLRNSDFLTFDMAALKSSEAPNSLNLPNGLYADEACQLMKYAGASNRLKVFGLFGLNIGEEPGELSLNLAAQLVWYFVQGYLIRDRREPEQGDGFSVYSVEIPELPAPLVFYKNDTTGQWWVQVQAINNETRYFACSEKDYEVASSNEIPELWLKYVQKTDEIVK</sequence>
<dbReference type="PROSITE" id="PS51409">
    <property type="entry name" value="ARGINASE_2"/>
    <property type="match status" value="1"/>
</dbReference>
<reference evidence="2 3" key="1">
    <citation type="submission" date="2014-09" db="EMBL/GenBank/DDBJ databases">
        <title>Draft Genome Sequence of Draconibacterium sp. JN14CK-3.</title>
        <authorList>
            <person name="Dong C."/>
            <person name="Lai Q."/>
            <person name="Shao Z."/>
        </authorList>
    </citation>
    <scope>NUCLEOTIDE SEQUENCE [LARGE SCALE GENOMIC DNA]</scope>
    <source>
        <strain evidence="2 3">JN14CK-3</strain>
    </source>
</reference>
<comment type="similarity">
    <text evidence="1">Belongs to the arginase family.</text>
</comment>
<dbReference type="Gene3D" id="3.40.800.10">
    <property type="entry name" value="Ureohydrolase domain"/>
    <property type="match status" value="1"/>
</dbReference>
<evidence type="ECO:0000256" key="1">
    <source>
        <dbReference type="PROSITE-ProRule" id="PRU00742"/>
    </source>
</evidence>
<dbReference type="GO" id="GO:0016813">
    <property type="term" value="F:hydrolase activity, acting on carbon-nitrogen (but not peptide) bonds, in linear amidines"/>
    <property type="evidence" value="ECO:0007669"/>
    <property type="project" value="UniProtKB-ARBA"/>
</dbReference>
<name>A0A0D8JDW3_9BACT</name>
<dbReference type="AlphaFoldDB" id="A0A0D8JDW3"/>